<dbReference type="Gene3D" id="3.90.1150.10">
    <property type="entry name" value="Aspartate Aminotransferase, domain 1"/>
    <property type="match status" value="1"/>
</dbReference>
<gene>
    <name evidence="14" type="ORF">AAV99_11995</name>
</gene>
<dbReference type="GO" id="GO:0030170">
    <property type="term" value="F:pyridoxal phosphate binding"/>
    <property type="evidence" value="ECO:0007669"/>
    <property type="project" value="InterPro"/>
</dbReference>
<evidence type="ECO:0000256" key="12">
    <source>
        <dbReference type="RuleBase" id="RU003693"/>
    </source>
</evidence>
<keyword evidence="15" id="KW-1185">Reference proteome</keyword>
<dbReference type="Proteomes" id="UP000053455">
    <property type="component" value="Unassembled WGS sequence"/>
</dbReference>
<evidence type="ECO:0000256" key="10">
    <source>
        <dbReference type="ARBA" id="ARBA00033381"/>
    </source>
</evidence>
<dbReference type="InterPro" id="IPR001917">
    <property type="entry name" value="Aminotrans_II_pyridoxalP_BS"/>
</dbReference>
<evidence type="ECO:0000256" key="9">
    <source>
        <dbReference type="ARBA" id="ARBA00032610"/>
    </source>
</evidence>
<accession>A0A0H0XKH1</accession>
<evidence type="ECO:0000256" key="4">
    <source>
        <dbReference type="ARBA" id="ARBA00011738"/>
    </source>
</evidence>
<dbReference type="PROSITE" id="PS00599">
    <property type="entry name" value="AA_TRANSFER_CLASS_2"/>
    <property type="match status" value="1"/>
</dbReference>
<dbReference type="PANTHER" id="PTHR13693">
    <property type="entry name" value="CLASS II AMINOTRANSFERASE/8-AMINO-7-OXONONANOATE SYNTHASE"/>
    <property type="match status" value="1"/>
</dbReference>
<evidence type="ECO:0000313" key="14">
    <source>
        <dbReference type="EMBL" id="KLI62809.1"/>
    </source>
</evidence>
<name>A0A0H0XKH1_9SPHN</name>
<dbReference type="EMBL" id="LBHU01000004">
    <property type="protein sequence ID" value="KLI62809.1"/>
    <property type="molecule type" value="Genomic_DNA"/>
</dbReference>
<dbReference type="InterPro" id="IPR015424">
    <property type="entry name" value="PyrdxlP-dep_Trfase"/>
</dbReference>
<keyword evidence="8 12" id="KW-0663">Pyridoxal phosphate</keyword>
<dbReference type="InterPro" id="IPR050087">
    <property type="entry name" value="AON_synthase_class-II"/>
</dbReference>
<dbReference type="GO" id="GO:0008710">
    <property type="term" value="F:8-amino-7-oxononanoate synthase activity"/>
    <property type="evidence" value="ECO:0007669"/>
    <property type="project" value="UniProtKB-EC"/>
</dbReference>
<evidence type="ECO:0000256" key="11">
    <source>
        <dbReference type="ARBA" id="ARBA00047715"/>
    </source>
</evidence>
<evidence type="ECO:0000256" key="8">
    <source>
        <dbReference type="ARBA" id="ARBA00022898"/>
    </source>
</evidence>
<dbReference type="GO" id="GO:0009102">
    <property type="term" value="P:biotin biosynthetic process"/>
    <property type="evidence" value="ECO:0007669"/>
    <property type="project" value="UniProtKB-KW"/>
</dbReference>
<feature type="domain" description="Aminotransferase class I/classII large" evidence="13">
    <location>
        <begin position="38"/>
        <end position="378"/>
    </location>
</feature>
<dbReference type="PANTHER" id="PTHR13693:SF100">
    <property type="entry name" value="8-AMINO-7-OXONONANOATE SYNTHASE"/>
    <property type="match status" value="1"/>
</dbReference>
<dbReference type="InterPro" id="IPR015421">
    <property type="entry name" value="PyrdxlP-dep_Trfase_major"/>
</dbReference>
<organism evidence="14 15">
    <name type="scientific">Aurantiacibacter marinus</name>
    <dbReference type="NCBI Taxonomy" id="874156"/>
    <lineage>
        <taxon>Bacteria</taxon>
        <taxon>Pseudomonadati</taxon>
        <taxon>Pseudomonadota</taxon>
        <taxon>Alphaproteobacteria</taxon>
        <taxon>Sphingomonadales</taxon>
        <taxon>Erythrobacteraceae</taxon>
        <taxon>Aurantiacibacter</taxon>
    </lineage>
</organism>
<dbReference type="AlphaFoldDB" id="A0A0H0XKH1"/>
<comment type="similarity">
    <text evidence="3">Belongs to the class-II pyridoxal-phosphate-dependent aminotransferase family. BioF subfamily.</text>
</comment>
<dbReference type="Pfam" id="PF00155">
    <property type="entry name" value="Aminotran_1_2"/>
    <property type="match status" value="1"/>
</dbReference>
<evidence type="ECO:0000256" key="2">
    <source>
        <dbReference type="ARBA" id="ARBA00004746"/>
    </source>
</evidence>
<dbReference type="PATRIC" id="fig|874156.12.peg.2464"/>
<comment type="catalytic activity">
    <reaction evidence="11">
        <text>6-carboxyhexanoyl-[ACP] + L-alanine + H(+) = (8S)-8-amino-7-oxononanoate + holo-[ACP] + CO2</text>
        <dbReference type="Rhea" id="RHEA:42288"/>
        <dbReference type="Rhea" id="RHEA-COMP:9685"/>
        <dbReference type="Rhea" id="RHEA-COMP:9955"/>
        <dbReference type="ChEBI" id="CHEBI:15378"/>
        <dbReference type="ChEBI" id="CHEBI:16526"/>
        <dbReference type="ChEBI" id="CHEBI:57972"/>
        <dbReference type="ChEBI" id="CHEBI:64479"/>
        <dbReference type="ChEBI" id="CHEBI:78846"/>
        <dbReference type="ChEBI" id="CHEBI:149468"/>
        <dbReference type="EC" id="2.3.1.47"/>
    </reaction>
</comment>
<evidence type="ECO:0000256" key="1">
    <source>
        <dbReference type="ARBA" id="ARBA00001933"/>
    </source>
</evidence>
<dbReference type="InterPro" id="IPR015422">
    <property type="entry name" value="PyrdxlP-dep_Trfase_small"/>
</dbReference>
<comment type="pathway">
    <text evidence="2">Cofactor biosynthesis; biotin biosynthesis.</text>
</comment>
<comment type="cofactor">
    <cofactor evidence="1 12">
        <name>pyridoxal 5'-phosphate</name>
        <dbReference type="ChEBI" id="CHEBI:597326"/>
    </cofactor>
</comment>
<comment type="subunit">
    <text evidence="4">Homodimer.</text>
</comment>
<evidence type="ECO:0000256" key="6">
    <source>
        <dbReference type="ARBA" id="ARBA00022679"/>
    </source>
</evidence>
<evidence type="ECO:0000259" key="13">
    <source>
        <dbReference type="Pfam" id="PF00155"/>
    </source>
</evidence>
<dbReference type="STRING" id="874156.GCA_001021555_02477"/>
<evidence type="ECO:0000313" key="15">
    <source>
        <dbReference type="Proteomes" id="UP000053455"/>
    </source>
</evidence>
<dbReference type="Gene3D" id="3.40.640.10">
    <property type="entry name" value="Type I PLP-dependent aspartate aminotransferase-like (Major domain)"/>
    <property type="match status" value="1"/>
</dbReference>
<keyword evidence="7" id="KW-0093">Biotin biosynthesis</keyword>
<evidence type="ECO:0000256" key="3">
    <source>
        <dbReference type="ARBA" id="ARBA00010008"/>
    </source>
</evidence>
<sequence length="384" mass="40824">MREQFAKAIADRKAADRYRSLRAITPGPPGCVMRGGRELLDLSSNDYLGLARHPELARRAGEWAERLGTGARGSRLVSGTLQEHSAIEARVAAFKRTESALLFATGWQANAALFPALLKLEPKAAVFADWLIHASIHHGIAAARTKHHGYRHNDLDHLEELLEQHGRGAPARIIVTESVFSMDGDRADLERLVQIARGHDALLIVDEAHATGVMGEGGAGLTAAMTDKPDIVMGTFSKALGGFGAYIAASVQICDYLVNAASGFIYTTAPPPPVLGAMDAALDLVPGMNAERAAVASLADHLRAGLHDLGFDTGASNTQIVPVTIGSEADTLAASAALEEAGVLGVAIRPPTVPTGESRIRFSLSAVHKEAHVDRVLDIMKEWR</sequence>
<dbReference type="EC" id="2.3.1.47" evidence="5"/>
<dbReference type="InterPro" id="IPR004839">
    <property type="entry name" value="Aminotransferase_I/II_large"/>
</dbReference>
<proteinExistence type="inferred from homology"/>
<keyword evidence="6" id="KW-0808">Transferase</keyword>
<evidence type="ECO:0000256" key="7">
    <source>
        <dbReference type="ARBA" id="ARBA00022756"/>
    </source>
</evidence>
<reference evidence="14 15" key="1">
    <citation type="submission" date="2015-04" db="EMBL/GenBank/DDBJ databases">
        <title>The draft genome sequence of Erythrobacter marinus HWDM-33.</title>
        <authorList>
            <person name="Zhuang L."/>
            <person name="Liu Y."/>
            <person name="Shao Z."/>
        </authorList>
    </citation>
    <scope>NUCLEOTIDE SEQUENCE [LARGE SCALE GENOMIC DNA]</scope>
    <source>
        <strain evidence="14 15">HWDM-33</strain>
    </source>
</reference>
<evidence type="ECO:0000256" key="5">
    <source>
        <dbReference type="ARBA" id="ARBA00013187"/>
    </source>
</evidence>
<comment type="caution">
    <text evidence="14">The sequence shown here is derived from an EMBL/GenBank/DDBJ whole genome shotgun (WGS) entry which is preliminary data.</text>
</comment>
<dbReference type="RefSeq" id="WP_047094325.1">
    <property type="nucleotide sequence ID" value="NZ_LBHU01000004.1"/>
</dbReference>
<dbReference type="SUPFAM" id="SSF53383">
    <property type="entry name" value="PLP-dependent transferases"/>
    <property type="match status" value="1"/>
</dbReference>
<protein>
    <recommendedName>
        <fullName evidence="5">8-amino-7-oxononanoate synthase</fullName>
        <ecNumber evidence="5">2.3.1.47</ecNumber>
    </recommendedName>
    <alternativeName>
        <fullName evidence="9">7-keto-8-amino-pelargonic acid synthase</fullName>
    </alternativeName>
    <alternativeName>
        <fullName evidence="10">8-amino-7-ketopelargonate synthase</fullName>
    </alternativeName>
</protein>